<dbReference type="Pfam" id="PF04542">
    <property type="entry name" value="Sigma70_r2"/>
    <property type="match status" value="1"/>
</dbReference>
<dbReference type="InterPro" id="IPR013324">
    <property type="entry name" value="RNA_pol_sigma_r3/r4-like"/>
</dbReference>
<dbReference type="STRING" id="1129794.C427_0184"/>
<feature type="domain" description="RNA polymerase sigma factor 70 region 4 type 2" evidence="6">
    <location>
        <begin position="116"/>
        <end position="164"/>
    </location>
</feature>
<dbReference type="PANTHER" id="PTHR43133">
    <property type="entry name" value="RNA POLYMERASE ECF-TYPE SIGMA FACTO"/>
    <property type="match status" value="1"/>
</dbReference>
<dbReference type="eggNOG" id="COG1595">
    <property type="taxonomic scope" value="Bacteria"/>
</dbReference>
<dbReference type="InterPro" id="IPR013249">
    <property type="entry name" value="RNA_pol_sigma70_r4_t2"/>
</dbReference>
<dbReference type="EMBL" id="CP003837">
    <property type="protein sequence ID" value="AGH42294.1"/>
    <property type="molecule type" value="Genomic_DNA"/>
</dbReference>
<dbReference type="InterPro" id="IPR014284">
    <property type="entry name" value="RNA_pol_sigma-70_dom"/>
</dbReference>
<dbReference type="GO" id="GO:0003677">
    <property type="term" value="F:DNA binding"/>
    <property type="evidence" value="ECO:0007669"/>
    <property type="project" value="InterPro"/>
</dbReference>
<dbReference type="Proteomes" id="UP000011864">
    <property type="component" value="Chromosome"/>
</dbReference>
<dbReference type="InterPro" id="IPR013325">
    <property type="entry name" value="RNA_pol_sigma_r2"/>
</dbReference>
<dbReference type="RefSeq" id="WP_007638151.1">
    <property type="nucleotide sequence ID" value="NC_020514.1"/>
</dbReference>
<evidence type="ECO:0000259" key="6">
    <source>
        <dbReference type="Pfam" id="PF08281"/>
    </source>
</evidence>
<dbReference type="SUPFAM" id="SSF88659">
    <property type="entry name" value="Sigma3 and sigma4 domains of RNA polymerase sigma factors"/>
    <property type="match status" value="1"/>
</dbReference>
<dbReference type="InterPro" id="IPR036388">
    <property type="entry name" value="WH-like_DNA-bd_sf"/>
</dbReference>
<dbReference type="Gene3D" id="1.10.10.10">
    <property type="entry name" value="Winged helix-like DNA-binding domain superfamily/Winged helix DNA-binding domain"/>
    <property type="match status" value="1"/>
</dbReference>
<evidence type="ECO:0000256" key="1">
    <source>
        <dbReference type="ARBA" id="ARBA00010641"/>
    </source>
</evidence>
<evidence type="ECO:0000313" key="8">
    <source>
        <dbReference type="Proteomes" id="UP000011864"/>
    </source>
</evidence>
<feature type="domain" description="RNA polymerase sigma-70 region 2" evidence="5">
    <location>
        <begin position="22"/>
        <end position="78"/>
    </location>
</feature>
<organism evidence="7 8">
    <name type="scientific">Paraglaciecola psychrophila 170</name>
    <dbReference type="NCBI Taxonomy" id="1129794"/>
    <lineage>
        <taxon>Bacteria</taxon>
        <taxon>Pseudomonadati</taxon>
        <taxon>Pseudomonadota</taxon>
        <taxon>Gammaproteobacteria</taxon>
        <taxon>Alteromonadales</taxon>
        <taxon>Alteromonadaceae</taxon>
        <taxon>Paraglaciecola</taxon>
    </lineage>
</organism>
<name>K6ZPH9_9ALTE</name>
<proteinExistence type="inferred from homology"/>
<dbReference type="PANTHER" id="PTHR43133:SF63">
    <property type="entry name" value="RNA POLYMERASE SIGMA FACTOR FECI-RELATED"/>
    <property type="match status" value="1"/>
</dbReference>
<keyword evidence="8" id="KW-1185">Reference proteome</keyword>
<keyword evidence="3" id="KW-0731">Sigma factor</keyword>
<keyword evidence="2" id="KW-0805">Transcription regulation</keyword>
<evidence type="ECO:0000256" key="2">
    <source>
        <dbReference type="ARBA" id="ARBA00023015"/>
    </source>
</evidence>
<dbReference type="AlphaFoldDB" id="K6ZPH9"/>
<dbReference type="InterPro" id="IPR039425">
    <property type="entry name" value="RNA_pol_sigma-70-like"/>
</dbReference>
<dbReference type="NCBIfam" id="TIGR02937">
    <property type="entry name" value="sigma70-ECF"/>
    <property type="match status" value="1"/>
</dbReference>
<sequence>MQTKSASHTSWHPIFMAARDSMARMVSRIVPPKEIEDIVQETYVRICQMDKRESVEQPKSFLMKTARNLAYDHLKKAETRLADGVETDSDFDVEALVHDEVYESIASSEEFAHFSEAVRQLPVQCRRVFVLKKVYGYSQKEIAKEMKLSESTIEKHIAIGFKRCASYMLEFGQTDVRTSQSGSTANIKGV</sequence>
<dbReference type="HOGENOM" id="CLU_047691_12_2_6"/>
<dbReference type="OrthoDB" id="6689546at2"/>
<evidence type="ECO:0000256" key="3">
    <source>
        <dbReference type="ARBA" id="ARBA00023082"/>
    </source>
</evidence>
<keyword evidence="4" id="KW-0804">Transcription</keyword>
<evidence type="ECO:0000259" key="5">
    <source>
        <dbReference type="Pfam" id="PF04542"/>
    </source>
</evidence>
<dbReference type="Gene3D" id="1.10.1740.10">
    <property type="match status" value="1"/>
</dbReference>
<dbReference type="InterPro" id="IPR007627">
    <property type="entry name" value="RNA_pol_sigma70_r2"/>
</dbReference>
<dbReference type="GO" id="GO:0016987">
    <property type="term" value="F:sigma factor activity"/>
    <property type="evidence" value="ECO:0007669"/>
    <property type="project" value="UniProtKB-KW"/>
</dbReference>
<evidence type="ECO:0000313" key="7">
    <source>
        <dbReference type="EMBL" id="AGH42294.1"/>
    </source>
</evidence>
<evidence type="ECO:0000256" key="4">
    <source>
        <dbReference type="ARBA" id="ARBA00023163"/>
    </source>
</evidence>
<accession>K6ZPH9</accession>
<dbReference type="Pfam" id="PF08281">
    <property type="entry name" value="Sigma70_r4_2"/>
    <property type="match status" value="1"/>
</dbReference>
<dbReference type="KEGG" id="gps:C427_0184"/>
<protein>
    <submittedName>
        <fullName evidence="7">RNA polymerase sigma-70 factor FecI</fullName>
    </submittedName>
</protein>
<comment type="similarity">
    <text evidence="1">Belongs to the sigma-70 factor family. ECF subfamily.</text>
</comment>
<reference evidence="7 8" key="1">
    <citation type="journal article" date="2013" name="Genome Announc.">
        <title>Complete Genome Sequence of Glaciecola psychrophila Strain 170T.</title>
        <authorList>
            <person name="Yin J."/>
            <person name="Chen J."/>
            <person name="Liu G."/>
            <person name="Yu Y."/>
            <person name="Song L."/>
            <person name="Wang X."/>
            <person name="Qu X."/>
        </authorList>
    </citation>
    <scope>NUCLEOTIDE SEQUENCE [LARGE SCALE GENOMIC DNA]</scope>
    <source>
        <strain evidence="7 8">170</strain>
    </source>
</reference>
<dbReference type="GO" id="GO:0006352">
    <property type="term" value="P:DNA-templated transcription initiation"/>
    <property type="evidence" value="ECO:0007669"/>
    <property type="project" value="InterPro"/>
</dbReference>
<dbReference type="SUPFAM" id="SSF88946">
    <property type="entry name" value="Sigma2 domain of RNA polymerase sigma factors"/>
    <property type="match status" value="1"/>
</dbReference>
<dbReference type="PATRIC" id="fig|1129794.4.peg.178"/>
<gene>
    <name evidence="7" type="ORF">C427_0184</name>
</gene>